<dbReference type="RefSeq" id="WP_121524961.1">
    <property type="nucleotide sequence ID" value="NZ_RCHR01000011.1"/>
</dbReference>
<dbReference type="InterPro" id="IPR002800">
    <property type="entry name" value="Rv2949c-like"/>
</dbReference>
<dbReference type="AlphaFoldDB" id="A0A498DDC5"/>
<evidence type="ECO:0000313" key="2">
    <source>
        <dbReference type="Proteomes" id="UP000270219"/>
    </source>
</evidence>
<organism evidence="1 2">
    <name type="scientific">Oceanobacillus piezotolerans</name>
    <dbReference type="NCBI Taxonomy" id="2448030"/>
    <lineage>
        <taxon>Bacteria</taxon>
        <taxon>Bacillati</taxon>
        <taxon>Bacillota</taxon>
        <taxon>Bacilli</taxon>
        <taxon>Bacillales</taxon>
        <taxon>Bacillaceae</taxon>
        <taxon>Oceanobacillus</taxon>
    </lineage>
</organism>
<dbReference type="EMBL" id="RCHR01000011">
    <property type="protein sequence ID" value="RLL40609.1"/>
    <property type="molecule type" value="Genomic_DNA"/>
</dbReference>
<dbReference type="OrthoDB" id="2832837at2"/>
<comment type="caution">
    <text evidence="1">The sequence shown here is derived from an EMBL/GenBank/DDBJ whole genome shotgun (WGS) entry which is preliminary data.</text>
</comment>
<keyword evidence="2" id="KW-1185">Reference proteome</keyword>
<name>A0A498DDC5_9BACI</name>
<gene>
    <name evidence="1" type="ORF">D8M04_18870</name>
</gene>
<dbReference type="Proteomes" id="UP000270219">
    <property type="component" value="Unassembled WGS sequence"/>
</dbReference>
<evidence type="ECO:0000313" key="1">
    <source>
        <dbReference type="EMBL" id="RLL40609.1"/>
    </source>
</evidence>
<dbReference type="SUPFAM" id="SSF64288">
    <property type="entry name" value="Chorismate lyase-like"/>
    <property type="match status" value="1"/>
</dbReference>
<dbReference type="Pfam" id="PF01947">
    <property type="entry name" value="Rv2949c-like"/>
    <property type="match status" value="1"/>
</dbReference>
<dbReference type="Gene3D" id="3.40.1410.10">
    <property type="entry name" value="Chorismate lyase-like"/>
    <property type="match status" value="1"/>
</dbReference>
<accession>A0A498DDC5</accession>
<proteinExistence type="predicted"/>
<reference evidence="1 2" key="1">
    <citation type="submission" date="2018-10" db="EMBL/GenBank/DDBJ databases">
        <title>Oceanobacillus sp. YLB-02 draft genome.</title>
        <authorList>
            <person name="Yu L."/>
        </authorList>
    </citation>
    <scope>NUCLEOTIDE SEQUENCE [LARGE SCALE GENOMIC DNA]</scope>
    <source>
        <strain evidence="1 2">YLB-02</strain>
    </source>
</reference>
<protein>
    <submittedName>
        <fullName evidence="1">DUF98 domain-containing protein</fullName>
    </submittedName>
</protein>
<dbReference type="InterPro" id="IPR028978">
    <property type="entry name" value="Chorismate_lyase_/UTRA_dom_sf"/>
</dbReference>
<sequence length="195" mass="22291">MKDSQSEQNASKILQAIILDLLLVTDGRTTDFLEILLNEKVKVQVIRQEQINEDDPKLLIETSGAPYYIRESVLIGEKSGFVVSHNIALVYAKHVPPALFKSIAQQKKGIGKAMSSLGIRSFRKVTDAGFVNEEEAVDLFQQQMKLHFSDIDEKVPYKRYGMYFGREPGIEMLEYFHPNIIEHRVLQEFKEETGD</sequence>